<sequence>MNNALYNQIRIFQAIAQEGGITAASRKLEITPPSVSKALKLLEQQVGLPLFLRSTRRVELTDAGRALLERTTDAVQSLQWAVESVRSSNMAPAGLVRVTMSRFAYQLIFRPLMAEFCRQHPQVQLELSIYDGTIHILDEGFDLGIRFGNTLEDGVVARRLLAPFREGLYVSQAYVDRHGVPQRPRDLHRHVLIGYRFITANRVLPLILQEDGQDLTVEMPFQLMSNDIEVMADGIRDGLGIGRIFEPIRALQPDRDSFLPVLERWWKTYPGVYLYHLQHAQKQRRVQALIDFLVARLTV</sequence>
<dbReference type="PRINTS" id="PR00039">
    <property type="entry name" value="HTHLYSR"/>
</dbReference>
<dbReference type="FunFam" id="1.10.10.10:FF:000001">
    <property type="entry name" value="LysR family transcriptional regulator"/>
    <property type="match status" value="1"/>
</dbReference>
<keyword evidence="2" id="KW-0805">Transcription regulation</keyword>
<accession>A0A3R8LLP0</accession>
<dbReference type="Pfam" id="PF00126">
    <property type="entry name" value="HTH_1"/>
    <property type="match status" value="1"/>
</dbReference>
<organism evidence="6 7">
    <name type="scientific">Lautropia dentalis</name>
    <dbReference type="NCBI Taxonomy" id="2490857"/>
    <lineage>
        <taxon>Bacteria</taxon>
        <taxon>Pseudomonadati</taxon>
        <taxon>Pseudomonadota</taxon>
        <taxon>Betaproteobacteria</taxon>
        <taxon>Burkholderiales</taxon>
        <taxon>Burkholderiaceae</taxon>
        <taxon>Lautropia</taxon>
    </lineage>
</organism>
<reference evidence="6 7" key="1">
    <citation type="submission" date="2018-11" db="EMBL/GenBank/DDBJ databases">
        <title>Genome sequencing of Lautropia sp. KCOM 2505 (= ChDC F240).</title>
        <authorList>
            <person name="Kook J.-K."/>
            <person name="Park S.-N."/>
            <person name="Lim Y.K."/>
        </authorList>
    </citation>
    <scope>NUCLEOTIDE SEQUENCE [LARGE SCALE GENOMIC DNA]</scope>
    <source>
        <strain evidence="6 7">KCOM 2505</strain>
    </source>
</reference>
<evidence type="ECO:0000313" key="6">
    <source>
        <dbReference type="EMBL" id="RRN43650.1"/>
    </source>
</evidence>
<name>A0A3R8LLP0_9BURK</name>
<evidence type="ECO:0000259" key="5">
    <source>
        <dbReference type="PROSITE" id="PS50931"/>
    </source>
</evidence>
<dbReference type="PANTHER" id="PTHR30537">
    <property type="entry name" value="HTH-TYPE TRANSCRIPTIONAL REGULATOR"/>
    <property type="match status" value="1"/>
</dbReference>
<evidence type="ECO:0000256" key="2">
    <source>
        <dbReference type="ARBA" id="ARBA00023015"/>
    </source>
</evidence>
<dbReference type="Proteomes" id="UP000270261">
    <property type="component" value="Unassembled WGS sequence"/>
</dbReference>
<dbReference type="AlphaFoldDB" id="A0A3R8LLP0"/>
<comment type="similarity">
    <text evidence="1">Belongs to the LysR transcriptional regulatory family.</text>
</comment>
<dbReference type="GO" id="GO:0003677">
    <property type="term" value="F:DNA binding"/>
    <property type="evidence" value="ECO:0007669"/>
    <property type="project" value="UniProtKB-KW"/>
</dbReference>
<dbReference type="SUPFAM" id="SSF46785">
    <property type="entry name" value="Winged helix' DNA-binding domain"/>
    <property type="match status" value="1"/>
</dbReference>
<dbReference type="PROSITE" id="PS50931">
    <property type="entry name" value="HTH_LYSR"/>
    <property type="match status" value="1"/>
</dbReference>
<proteinExistence type="inferred from homology"/>
<dbReference type="InterPro" id="IPR000847">
    <property type="entry name" value="LysR_HTH_N"/>
</dbReference>
<feature type="domain" description="HTH lysR-type" evidence="5">
    <location>
        <begin position="1"/>
        <end position="61"/>
    </location>
</feature>
<dbReference type="GO" id="GO:0003700">
    <property type="term" value="F:DNA-binding transcription factor activity"/>
    <property type="evidence" value="ECO:0007669"/>
    <property type="project" value="InterPro"/>
</dbReference>
<keyword evidence="4" id="KW-0804">Transcription</keyword>
<evidence type="ECO:0000313" key="7">
    <source>
        <dbReference type="Proteomes" id="UP000270261"/>
    </source>
</evidence>
<keyword evidence="3" id="KW-0238">DNA-binding</keyword>
<dbReference type="InterPro" id="IPR036390">
    <property type="entry name" value="WH_DNA-bd_sf"/>
</dbReference>
<dbReference type="SUPFAM" id="SSF53850">
    <property type="entry name" value="Periplasmic binding protein-like II"/>
    <property type="match status" value="1"/>
</dbReference>
<dbReference type="Pfam" id="PF03466">
    <property type="entry name" value="LysR_substrate"/>
    <property type="match status" value="1"/>
</dbReference>
<evidence type="ECO:0000256" key="4">
    <source>
        <dbReference type="ARBA" id="ARBA00023163"/>
    </source>
</evidence>
<comment type="caution">
    <text evidence="6">The sequence shown here is derived from an EMBL/GenBank/DDBJ whole genome shotgun (WGS) entry which is preliminary data.</text>
</comment>
<gene>
    <name evidence="6" type="ORF">EHV23_09470</name>
</gene>
<keyword evidence="7" id="KW-1185">Reference proteome</keyword>
<protein>
    <submittedName>
        <fullName evidence="6">LysR family transcriptional regulator</fullName>
    </submittedName>
</protein>
<dbReference type="InterPro" id="IPR036388">
    <property type="entry name" value="WH-like_DNA-bd_sf"/>
</dbReference>
<evidence type="ECO:0000256" key="3">
    <source>
        <dbReference type="ARBA" id="ARBA00023125"/>
    </source>
</evidence>
<dbReference type="OrthoDB" id="9813056at2"/>
<dbReference type="Gene3D" id="1.10.10.10">
    <property type="entry name" value="Winged helix-like DNA-binding domain superfamily/Winged helix DNA-binding domain"/>
    <property type="match status" value="1"/>
</dbReference>
<dbReference type="InterPro" id="IPR005119">
    <property type="entry name" value="LysR_subst-bd"/>
</dbReference>
<dbReference type="PANTHER" id="PTHR30537:SF5">
    <property type="entry name" value="HTH-TYPE TRANSCRIPTIONAL ACTIVATOR TTDR-RELATED"/>
    <property type="match status" value="1"/>
</dbReference>
<evidence type="ECO:0000256" key="1">
    <source>
        <dbReference type="ARBA" id="ARBA00009437"/>
    </source>
</evidence>
<dbReference type="Gene3D" id="3.40.190.290">
    <property type="match status" value="1"/>
</dbReference>
<dbReference type="RefSeq" id="WP_125095855.1">
    <property type="nucleotide sequence ID" value="NZ_RRUE01000002.1"/>
</dbReference>
<dbReference type="InterPro" id="IPR058163">
    <property type="entry name" value="LysR-type_TF_proteobact-type"/>
</dbReference>
<dbReference type="EMBL" id="RRUE01000002">
    <property type="protein sequence ID" value="RRN43650.1"/>
    <property type="molecule type" value="Genomic_DNA"/>
</dbReference>